<comment type="caution">
    <text evidence="1">The sequence shown here is derived from an EMBL/GenBank/DDBJ whole genome shotgun (WGS) entry which is preliminary data.</text>
</comment>
<protein>
    <recommendedName>
        <fullName evidence="2">PD-(D/E)XK endonuclease-like domain-containing protein</fullName>
    </recommendedName>
</protein>
<gene>
    <name evidence="1" type="ORF">LCGC14_0567870</name>
</gene>
<dbReference type="EMBL" id="LAZR01000828">
    <property type="protein sequence ID" value="KKN56862.1"/>
    <property type="molecule type" value="Genomic_DNA"/>
</dbReference>
<name>A0A0F9S3Q1_9ZZZZ</name>
<evidence type="ECO:0008006" key="2">
    <source>
        <dbReference type="Google" id="ProtNLM"/>
    </source>
</evidence>
<reference evidence="1" key="1">
    <citation type="journal article" date="2015" name="Nature">
        <title>Complex archaea that bridge the gap between prokaryotes and eukaryotes.</title>
        <authorList>
            <person name="Spang A."/>
            <person name="Saw J.H."/>
            <person name="Jorgensen S.L."/>
            <person name="Zaremba-Niedzwiedzka K."/>
            <person name="Martijn J."/>
            <person name="Lind A.E."/>
            <person name="van Eijk R."/>
            <person name="Schleper C."/>
            <person name="Guy L."/>
            <person name="Ettema T.J."/>
        </authorList>
    </citation>
    <scope>NUCLEOTIDE SEQUENCE</scope>
</reference>
<dbReference type="AlphaFoldDB" id="A0A0F9S3Q1"/>
<accession>A0A0F9S3Q1</accession>
<organism evidence="1">
    <name type="scientific">marine sediment metagenome</name>
    <dbReference type="NCBI Taxonomy" id="412755"/>
    <lineage>
        <taxon>unclassified sequences</taxon>
        <taxon>metagenomes</taxon>
        <taxon>ecological metagenomes</taxon>
    </lineage>
</organism>
<sequence length="209" mass="23233">MAHFQFDEGTHTYALPGSRHVPSVTQVLEGTGMAPDFSFLPDYYLHRGQAIHKAMALHLLGTLEQETLDERIRPFVEAGQEWLELVEARPIVIEHRWVHTVLEYGGTLDLFADTKLGHLIVDWKASIMDEAYEVQVAGGYAPLLLEAAEHGAINAEPELVAAARMAVVTLKGRAKPHFVPAHNNAGLAQTAVFRAALTVAKWRQAHRRF</sequence>
<proteinExistence type="predicted"/>
<evidence type="ECO:0000313" key="1">
    <source>
        <dbReference type="EMBL" id="KKN56862.1"/>
    </source>
</evidence>